<name>A0A0A0LHH2_CUCSA</name>
<protein>
    <recommendedName>
        <fullName evidence="4">Pentatricopeptide repeat-containing protein</fullName>
    </recommendedName>
</protein>
<gene>
    <name evidence="2" type="ORF">Csa_3G822180</name>
</gene>
<organism evidence="2 3">
    <name type="scientific">Cucumis sativus</name>
    <name type="common">Cucumber</name>
    <dbReference type="NCBI Taxonomy" id="3659"/>
    <lineage>
        <taxon>Eukaryota</taxon>
        <taxon>Viridiplantae</taxon>
        <taxon>Streptophyta</taxon>
        <taxon>Embryophyta</taxon>
        <taxon>Tracheophyta</taxon>
        <taxon>Spermatophyta</taxon>
        <taxon>Magnoliopsida</taxon>
        <taxon>eudicotyledons</taxon>
        <taxon>Gunneridae</taxon>
        <taxon>Pentapetalae</taxon>
        <taxon>rosids</taxon>
        <taxon>fabids</taxon>
        <taxon>Cucurbitales</taxon>
        <taxon>Cucurbitaceae</taxon>
        <taxon>Benincaseae</taxon>
        <taxon>Cucumis</taxon>
    </lineage>
</organism>
<sequence length="99" mass="11255">MSLLYQISVREIYTKHTITTLLSSFGRYALVLCNLHNSISSSQFSTYRVVSKIPSPVRDFSTISNLARSNWLIKKLGKEGKIGEARKVFEEMPDRDVVS</sequence>
<reference evidence="2 3" key="2">
    <citation type="journal article" date="2009" name="PLoS ONE">
        <title>An integrated genetic and cytogenetic map of the cucumber genome.</title>
        <authorList>
            <person name="Ren Y."/>
            <person name="Zhang Z."/>
            <person name="Liu J."/>
            <person name="Staub J.E."/>
            <person name="Han Y."/>
            <person name="Cheng Z."/>
            <person name="Li X."/>
            <person name="Lu J."/>
            <person name="Miao H."/>
            <person name="Kang H."/>
            <person name="Xie B."/>
            <person name="Gu X."/>
            <person name="Wang X."/>
            <person name="Du Y."/>
            <person name="Jin W."/>
            <person name="Huang S."/>
        </authorList>
    </citation>
    <scope>NUCLEOTIDE SEQUENCE [LARGE SCALE GENOMIC DNA]</scope>
    <source>
        <strain evidence="3">cv. 9930</strain>
    </source>
</reference>
<reference evidence="2 3" key="3">
    <citation type="journal article" date="2010" name="BMC Genomics">
        <title>Transcriptome sequencing and comparative analysis of cucumber flowers with different sex types.</title>
        <authorList>
            <person name="Guo S."/>
            <person name="Zheng Y."/>
            <person name="Joung J.G."/>
            <person name="Liu S."/>
            <person name="Zhang Z."/>
            <person name="Crasta O.R."/>
            <person name="Sobral B.W."/>
            <person name="Xu Y."/>
            <person name="Huang S."/>
            <person name="Fei Z."/>
        </authorList>
    </citation>
    <scope>NUCLEOTIDE SEQUENCE [LARGE SCALE GENOMIC DNA]</scope>
    <source>
        <strain evidence="3">cv. 9930</strain>
    </source>
</reference>
<reference evidence="2 3" key="1">
    <citation type="journal article" date="2009" name="Nat. Genet.">
        <title>The genome of the cucumber, Cucumis sativus L.</title>
        <authorList>
            <person name="Huang S."/>
            <person name="Li R."/>
            <person name="Zhang Z."/>
            <person name="Li L."/>
            <person name="Gu X."/>
            <person name="Fan W."/>
            <person name="Lucas W.J."/>
            <person name="Wang X."/>
            <person name="Xie B."/>
            <person name="Ni P."/>
            <person name="Ren Y."/>
            <person name="Zhu H."/>
            <person name="Li J."/>
            <person name="Lin K."/>
            <person name="Jin W."/>
            <person name="Fei Z."/>
            <person name="Li G."/>
            <person name="Staub J."/>
            <person name="Kilian A."/>
            <person name="van der Vossen E.A."/>
            <person name="Wu Y."/>
            <person name="Guo J."/>
            <person name="He J."/>
            <person name="Jia Z."/>
            <person name="Ren Y."/>
            <person name="Tian G."/>
            <person name="Lu Y."/>
            <person name="Ruan J."/>
            <person name="Qian W."/>
            <person name="Wang M."/>
            <person name="Huang Q."/>
            <person name="Li B."/>
            <person name="Xuan Z."/>
            <person name="Cao J."/>
            <person name="Asan"/>
            <person name="Wu Z."/>
            <person name="Zhang J."/>
            <person name="Cai Q."/>
            <person name="Bai Y."/>
            <person name="Zhao B."/>
            <person name="Han Y."/>
            <person name="Li Y."/>
            <person name="Li X."/>
            <person name="Wang S."/>
            <person name="Shi Q."/>
            <person name="Liu S."/>
            <person name="Cho W.K."/>
            <person name="Kim J.Y."/>
            <person name="Xu Y."/>
            <person name="Heller-Uszynska K."/>
            <person name="Miao H."/>
            <person name="Cheng Z."/>
            <person name="Zhang S."/>
            <person name="Wu J."/>
            <person name="Yang Y."/>
            <person name="Kang H."/>
            <person name="Li M."/>
            <person name="Liang H."/>
            <person name="Ren X."/>
            <person name="Shi Z."/>
            <person name="Wen M."/>
            <person name="Jian M."/>
            <person name="Yang H."/>
            <person name="Zhang G."/>
            <person name="Yang Z."/>
            <person name="Chen R."/>
            <person name="Liu S."/>
            <person name="Li J."/>
            <person name="Ma L."/>
            <person name="Liu H."/>
            <person name="Zhou Y."/>
            <person name="Zhao J."/>
            <person name="Fang X."/>
            <person name="Li G."/>
            <person name="Fang L."/>
            <person name="Li Y."/>
            <person name="Liu D."/>
            <person name="Zheng H."/>
            <person name="Zhang Y."/>
            <person name="Qin N."/>
            <person name="Li Z."/>
            <person name="Yang G."/>
            <person name="Yang S."/>
            <person name="Bolund L."/>
            <person name="Kristiansen K."/>
            <person name="Zheng H."/>
            <person name="Li S."/>
            <person name="Zhang X."/>
            <person name="Yang H."/>
            <person name="Wang J."/>
            <person name="Sun R."/>
            <person name="Zhang B."/>
            <person name="Jiang S."/>
            <person name="Wang J."/>
            <person name="Du Y."/>
            <person name="Li S."/>
        </authorList>
    </citation>
    <scope>NUCLEOTIDE SEQUENCE [LARGE SCALE GENOMIC DNA]</scope>
    <source>
        <strain evidence="3">cv. 9930</strain>
    </source>
</reference>
<proteinExistence type="predicted"/>
<accession>A0A0A0LHH2</accession>
<dbReference type="Gramene" id="KGN59466">
    <property type="protein sequence ID" value="KGN59466"/>
    <property type="gene ID" value="Csa_3G822180"/>
</dbReference>
<dbReference type="Proteomes" id="UP000029981">
    <property type="component" value="Chromosome 3"/>
</dbReference>
<evidence type="ECO:0008006" key="4">
    <source>
        <dbReference type="Google" id="ProtNLM"/>
    </source>
</evidence>
<evidence type="ECO:0000313" key="3">
    <source>
        <dbReference type="Proteomes" id="UP000029981"/>
    </source>
</evidence>
<feature type="repeat" description="PPR" evidence="1">
    <location>
        <begin position="65"/>
        <end position="99"/>
    </location>
</feature>
<dbReference type="NCBIfam" id="TIGR00756">
    <property type="entry name" value="PPR"/>
    <property type="match status" value="1"/>
</dbReference>
<dbReference type="InterPro" id="IPR002885">
    <property type="entry name" value="PPR_rpt"/>
</dbReference>
<dbReference type="EMBL" id="CM002924">
    <property type="protein sequence ID" value="KGN59466.1"/>
    <property type="molecule type" value="Genomic_DNA"/>
</dbReference>
<dbReference type="PROSITE" id="PS51375">
    <property type="entry name" value="PPR"/>
    <property type="match status" value="1"/>
</dbReference>
<reference evidence="2 3" key="4">
    <citation type="journal article" date="2011" name="BMC Genomics">
        <title>RNA-Seq improves annotation of protein-coding genes in the cucumber genome.</title>
        <authorList>
            <person name="Li Z."/>
            <person name="Zhang Z."/>
            <person name="Yan P."/>
            <person name="Huang S."/>
            <person name="Fei Z."/>
            <person name="Lin K."/>
        </authorList>
    </citation>
    <scope>NUCLEOTIDE SEQUENCE [LARGE SCALE GENOMIC DNA]</scope>
    <source>
        <strain evidence="3">cv. 9930</strain>
    </source>
</reference>
<dbReference type="AlphaFoldDB" id="A0A0A0LHH2"/>
<evidence type="ECO:0000256" key="1">
    <source>
        <dbReference type="PROSITE-ProRule" id="PRU00708"/>
    </source>
</evidence>
<evidence type="ECO:0000313" key="2">
    <source>
        <dbReference type="EMBL" id="KGN59466.1"/>
    </source>
</evidence>
<keyword evidence="3" id="KW-1185">Reference proteome</keyword>